<keyword evidence="2" id="KW-1185">Reference proteome</keyword>
<evidence type="ECO:0000313" key="1">
    <source>
        <dbReference type="EMBL" id="KAG2312997.1"/>
    </source>
</evidence>
<gene>
    <name evidence="1" type="ORF">Bca52824_024554</name>
</gene>
<name>A0A8X8AVS8_BRACI</name>
<reference evidence="1 2" key="1">
    <citation type="submission" date="2020-02" db="EMBL/GenBank/DDBJ databases">
        <authorList>
            <person name="Ma Q."/>
            <person name="Huang Y."/>
            <person name="Song X."/>
            <person name="Pei D."/>
        </authorList>
    </citation>
    <scope>NUCLEOTIDE SEQUENCE [LARGE SCALE GENOMIC DNA]</scope>
    <source>
        <strain evidence="1">Sxm20200214</strain>
        <tissue evidence="1">Leaf</tissue>
    </source>
</reference>
<organism evidence="1 2">
    <name type="scientific">Brassica carinata</name>
    <name type="common">Ethiopian mustard</name>
    <name type="synonym">Abyssinian cabbage</name>
    <dbReference type="NCBI Taxonomy" id="52824"/>
    <lineage>
        <taxon>Eukaryota</taxon>
        <taxon>Viridiplantae</taxon>
        <taxon>Streptophyta</taxon>
        <taxon>Embryophyta</taxon>
        <taxon>Tracheophyta</taxon>
        <taxon>Spermatophyta</taxon>
        <taxon>Magnoliopsida</taxon>
        <taxon>eudicotyledons</taxon>
        <taxon>Gunneridae</taxon>
        <taxon>Pentapetalae</taxon>
        <taxon>rosids</taxon>
        <taxon>malvids</taxon>
        <taxon>Brassicales</taxon>
        <taxon>Brassicaceae</taxon>
        <taxon>Brassiceae</taxon>
        <taxon>Brassica</taxon>
    </lineage>
</organism>
<dbReference type="EMBL" id="JAAMPC010000005">
    <property type="protein sequence ID" value="KAG2312997.1"/>
    <property type="molecule type" value="Genomic_DNA"/>
</dbReference>
<comment type="caution">
    <text evidence="1">The sequence shown here is derived from an EMBL/GenBank/DDBJ whole genome shotgun (WGS) entry which is preliminary data.</text>
</comment>
<proteinExistence type="predicted"/>
<sequence length="115" mass="11822">METTTPVAAVSTSDVVMEDTSSLAPKTNSDLVFGTVADLEIGIVASLKNSDATSLAPSDVLVASENPIASDPPTTVLSPPNPNPEINFTVLPQKNTAPIFTNKASGSYYGLANCP</sequence>
<protein>
    <submittedName>
        <fullName evidence="1">Uncharacterized protein</fullName>
    </submittedName>
</protein>
<dbReference type="Proteomes" id="UP000886595">
    <property type="component" value="Unassembled WGS sequence"/>
</dbReference>
<dbReference type="AlphaFoldDB" id="A0A8X8AVS8"/>
<evidence type="ECO:0000313" key="2">
    <source>
        <dbReference type="Proteomes" id="UP000886595"/>
    </source>
</evidence>
<accession>A0A8X8AVS8</accession>